<accession>A0AAD4H3M7</accession>
<keyword evidence="2" id="KW-1185">Reference proteome</keyword>
<gene>
    <name evidence="1" type="ORF">BGZ95_001593</name>
</gene>
<dbReference type="SUPFAM" id="SSF52047">
    <property type="entry name" value="RNI-like"/>
    <property type="match status" value="1"/>
</dbReference>
<dbReference type="EMBL" id="JAAAIL010001323">
    <property type="protein sequence ID" value="KAG0270732.1"/>
    <property type="molecule type" value="Genomic_DNA"/>
</dbReference>
<dbReference type="Gene3D" id="3.80.10.10">
    <property type="entry name" value="Ribonuclease Inhibitor"/>
    <property type="match status" value="1"/>
</dbReference>
<organism evidence="1 2">
    <name type="scientific">Linnemannia exigua</name>
    <dbReference type="NCBI Taxonomy" id="604196"/>
    <lineage>
        <taxon>Eukaryota</taxon>
        <taxon>Fungi</taxon>
        <taxon>Fungi incertae sedis</taxon>
        <taxon>Mucoromycota</taxon>
        <taxon>Mortierellomycotina</taxon>
        <taxon>Mortierellomycetes</taxon>
        <taxon>Mortierellales</taxon>
        <taxon>Mortierellaceae</taxon>
        <taxon>Linnemannia</taxon>
    </lineage>
</organism>
<dbReference type="InterPro" id="IPR032675">
    <property type="entry name" value="LRR_dom_sf"/>
</dbReference>
<name>A0AAD4H3M7_9FUNG</name>
<dbReference type="InterPro" id="IPR050715">
    <property type="entry name" value="LRR-SigEffector_domain"/>
</dbReference>
<protein>
    <submittedName>
        <fullName evidence="1">Uncharacterized protein</fullName>
    </submittedName>
</protein>
<comment type="caution">
    <text evidence="1">The sequence shown here is derived from an EMBL/GenBank/DDBJ whole genome shotgun (WGS) entry which is preliminary data.</text>
</comment>
<proteinExistence type="predicted"/>
<dbReference type="PANTHER" id="PTHR45752">
    <property type="entry name" value="LEUCINE-RICH REPEAT-CONTAINING"/>
    <property type="match status" value="1"/>
</dbReference>
<evidence type="ECO:0000313" key="1">
    <source>
        <dbReference type="EMBL" id="KAG0270732.1"/>
    </source>
</evidence>
<reference evidence="1" key="1">
    <citation type="journal article" date="2020" name="Fungal Divers.">
        <title>Resolving the Mortierellaceae phylogeny through synthesis of multi-gene phylogenetics and phylogenomics.</title>
        <authorList>
            <person name="Vandepol N."/>
            <person name="Liber J."/>
            <person name="Desiro A."/>
            <person name="Na H."/>
            <person name="Kennedy M."/>
            <person name="Barry K."/>
            <person name="Grigoriev I.V."/>
            <person name="Miller A.N."/>
            <person name="O'Donnell K."/>
            <person name="Stajich J.E."/>
            <person name="Bonito G."/>
        </authorList>
    </citation>
    <scope>NUCLEOTIDE SEQUENCE</scope>
    <source>
        <strain evidence="1">NRRL 28262</strain>
    </source>
</reference>
<dbReference type="Proteomes" id="UP001194580">
    <property type="component" value="Unassembled WGS sequence"/>
</dbReference>
<sequence length="1648" mass="184981">MASGKIHTMSLRGTTSFLSQTKDPLKNGTLHVRHLDLGETVASLDDFSKLEKLVRASPMLVRLRVIVGNIDEAFERLKPTVAGHKTLSNLDLQLPEGTAALVQFEPGSNKVGAIGLNVVSPNRVRTIWVPLVTTVALLAKNSVLRASEHVQHFFNDYRSLKTIKIVQVPDGSRHELQTLCRNIDDYCGKLEEASAVSEEGASVAVVEEVEVDLPIGRPGFMKLHSIYRRTVLWNMTLLIASAEETEAQKETPTVLDEDKNMRSIFVARRDDGSLTSVRFELEDDGPMVLHFGDFNASEIFQHTPTTKLTVVGNNGFEVLSELLKEPATQFSNLRTLEFGSRRRDLLDILRHFQQAVVQYPALSQLNLWSVKNETMNGFALPLRELDLSDHDISIVQLPALRHLLDSSSALSRLTLSVPSFSEVFNTVNSAAQLYKHLSHAQLSEAASRLSAQFIVGTGEVHSISLRISESQVDKLRSLPNVTELEILYGREVPHIQPLVLSIFTHYRQLNVFSMYYLPSDFLESINAVCQAAIETSMSCQVVFTNVKPNYSIQPTVFDLPLKSLVIPSAVIDKDAHFKIVQHLLSSSPDLQELDLSAASVDIAQRIFDFIIEKRRPMSTLSLRLPRGPTAVFSLETGKAGGDLTVAQQITRADLSKTFFPLSVTLERIDVVGNKLSLPEVARIALSVMRCRQEIKTFRFLDCPHQIKDIAIAIRDSFQQEANSPPSEQMQVQQIAFKSNSTTSMPFGLALICVLHDDTQYGESLNPMRKERVSLVMRKQQHGVLETIGMDCSDPDGITLRLSPVAFNKSHIVQLASVTNLTVSIGSGSTLIEDFVRKPIKMFSHLKRLELSCDHSLQPRVLLTALEETGHHPTLEQLHIWHPDNLSEKLAYDLPIKTLDLTRYAIHPRDRRGLETIPASNLSLSHLTLNVPSLLAAFKFVRSNAGKVGSLTLLHLHDIDKTELTVSFKAGTGKMSSVALTSKDLQRDISQGSAPVLLMMQLPNPTLELISAIQDATVDNIDLQRLVFREGDANVGVEIEIPMRKIDLGEMLLTQQQITSLKRLPSMCPLLTEFQMTVAPFPDLHLACRVLGPEFQSLNTLTSFHLRLENGIVASIRFSKDGTIGSVALRIPEYMEERVMIPLVKKVTICPKHKTLWRNAQYMRQKLGRVLELYPEMETLELDGDVCGPLSVLLFLQEQAKTYKWRPLRRYRHRASETTEAFITHKLPLRKLQLEEYVMSLFELSELETLLLDSPLLSEAVITVASSAAIDSIVERLRGIWKTYDQLAALTINSSAGYAMKLQWNADIFAGIYSYRYTPKYFEASDLQVSGTAWPLSFDHHRTPKLTILIDSMASSTDGNNRIHAILSKSHPGLVDLKHLALICPILQFFGFLPKVLSLVDITRIDLQDSFDSQTIISTTTSAGRIVGATFSLDKISNHDLIDTFCSTFPESQLQAIITINEHGQTHIDVAFDLLDKEEEKKVVGQIRWDTHNTSSRRVFELLDTVRAKSKVEPELEFRFIWRPSERTSRTGTGKGLRPYSDILDDTETMATLVKLLVWRASSFDIEYETMKLLIPFVKADTERMPFKRSGEEPFSLLRYYDIRVAQGPVISKVVQEFNSLIPREILHTIHDETKFDILPSMQPVSKFL</sequence>
<evidence type="ECO:0000313" key="2">
    <source>
        <dbReference type="Proteomes" id="UP001194580"/>
    </source>
</evidence>
<dbReference type="PANTHER" id="PTHR45752:SF187">
    <property type="entry name" value="LEUCINE-RICH REPEAT AND IQ DOMAIN-CONTAINING PROTEIN 4"/>
    <property type="match status" value="1"/>
</dbReference>